<dbReference type="RefSeq" id="WP_201278815.1">
    <property type="nucleotide sequence ID" value="NZ_CAUSDN010000178.1"/>
</dbReference>
<evidence type="ECO:0000313" key="8">
    <source>
        <dbReference type="Proteomes" id="UP000306509"/>
    </source>
</evidence>
<evidence type="ECO:0000256" key="4">
    <source>
        <dbReference type="ARBA" id="ARBA00023004"/>
    </source>
</evidence>
<dbReference type="GO" id="GO:0051536">
    <property type="term" value="F:iron-sulfur cluster binding"/>
    <property type="evidence" value="ECO:0007669"/>
    <property type="project" value="UniProtKB-KW"/>
</dbReference>
<keyword evidence="4" id="KW-0408">Iron</keyword>
<gene>
    <name evidence="7" type="ORF">DSM106044_04973</name>
</gene>
<feature type="domain" description="4Fe-4S ferredoxin-type" evidence="6">
    <location>
        <begin position="34"/>
        <end position="62"/>
    </location>
</feature>
<comment type="similarity">
    <text evidence="1">Belongs to the nitroreductase family.</text>
</comment>
<dbReference type="Proteomes" id="UP000306509">
    <property type="component" value="Unassembled WGS sequence"/>
</dbReference>
<dbReference type="InterPro" id="IPR000415">
    <property type="entry name" value="Nitroreductase-like"/>
</dbReference>
<dbReference type="AlphaFoldDB" id="A0A4U8Q0X2"/>
<dbReference type="Pfam" id="PF00881">
    <property type="entry name" value="Nitroreductase"/>
    <property type="match status" value="1"/>
</dbReference>
<comment type="caution">
    <text evidence="7">The sequence shown here is derived from an EMBL/GenBank/DDBJ whole genome shotgun (WGS) entry which is preliminary data.</text>
</comment>
<dbReference type="SUPFAM" id="SSF54862">
    <property type="entry name" value="4Fe-4S ferredoxins"/>
    <property type="match status" value="1"/>
</dbReference>
<feature type="domain" description="4Fe-4S ferredoxin-type" evidence="6">
    <location>
        <begin position="4"/>
        <end position="33"/>
    </location>
</feature>
<dbReference type="PANTHER" id="PTHR43673:SF10">
    <property type="entry name" value="NADH DEHYDROGENASE_NAD(P)H NITROREDUCTASE XCC3605-RELATED"/>
    <property type="match status" value="1"/>
</dbReference>
<organism evidence="7 8">
    <name type="scientific">Robinsoniella peoriensis</name>
    <dbReference type="NCBI Taxonomy" id="180332"/>
    <lineage>
        <taxon>Bacteria</taxon>
        <taxon>Bacillati</taxon>
        <taxon>Bacillota</taxon>
        <taxon>Clostridia</taxon>
        <taxon>Lachnospirales</taxon>
        <taxon>Lachnospiraceae</taxon>
        <taxon>Robinsoniella</taxon>
    </lineage>
</organism>
<accession>A0A4U8Q0X2</accession>
<keyword evidence="2" id="KW-0479">Metal-binding</keyword>
<dbReference type="Pfam" id="PF13237">
    <property type="entry name" value="Fer4_10"/>
    <property type="match status" value="1"/>
</dbReference>
<sequence>MKEHRIEVDTAKCIGCGMCRRDCPASNISITNKKAVIESQACIKCGHCVAVCPKAAVSMTGFDEPPMEFKKPTVLDPQQLLDAIRTRRTIRQFKNQPVAPEVIAQIIEAGRLTPSGENAQDVSYIVLKDHIERYEKMAVRFFRRLLPFARLVNPMAKNKEIDDHFFFNKAPAVIVIVAKDEINGALAASNMALMAEANGLGVLYSGFFCMAANMSRSLRKALGLKRKNRVIATLVLGYSGVTYHRTAQKETAKIRFL</sequence>
<proteinExistence type="inferred from homology"/>
<dbReference type="GO" id="GO:0046872">
    <property type="term" value="F:metal ion binding"/>
    <property type="evidence" value="ECO:0007669"/>
    <property type="project" value="UniProtKB-KW"/>
</dbReference>
<evidence type="ECO:0000256" key="3">
    <source>
        <dbReference type="ARBA" id="ARBA00023002"/>
    </source>
</evidence>
<dbReference type="InterPro" id="IPR029479">
    <property type="entry name" value="Nitroreductase"/>
</dbReference>
<reference evidence="7 8" key="1">
    <citation type="journal article" date="2019" name="Anaerobe">
        <title>Detection of Robinsoniella peoriensis in multiple bone samples of a trauma patient.</title>
        <authorList>
            <person name="Schrottner P."/>
            <person name="Hartwich K."/>
            <person name="Bunk B."/>
            <person name="Schober I."/>
            <person name="Helbig S."/>
            <person name="Rudolph W.W."/>
            <person name="Gunzer F."/>
        </authorList>
    </citation>
    <scope>NUCLEOTIDE SEQUENCE [LARGE SCALE GENOMIC DNA]</scope>
    <source>
        <strain evidence="7 8">DSM 106044</strain>
    </source>
</reference>
<keyword evidence="8" id="KW-1185">Reference proteome</keyword>
<evidence type="ECO:0000256" key="2">
    <source>
        <dbReference type="ARBA" id="ARBA00022723"/>
    </source>
</evidence>
<dbReference type="EMBL" id="QGQD01000102">
    <property type="protein sequence ID" value="TLC98196.1"/>
    <property type="molecule type" value="Genomic_DNA"/>
</dbReference>
<dbReference type="InterPro" id="IPR017900">
    <property type="entry name" value="4Fe4S_Fe_S_CS"/>
</dbReference>
<dbReference type="PROSITE" id="PS00198">
    <property type="entry name" value="4FE4S_FER_1"/>
    <property type="match status" value="2"/>
</dbReference>
<dbReference type="Gene3D" id="3.30.70.20">
    <property type="match status" value="1"/>
</dbReference>
<keyword evidence="3" id="KW-0560">Oxidoreductase</keyword>
<evidence type="ECO:0000256" key="1">
    <source>
        <dbReference type="ARBA" id="ARBA00007118"/>
    </source>
</evidence>
<evidence type="ECO:0000313" key="7">
    <source>
        <dbReference type="EMBL" id="TLC98196.1"/>
    </source>
</evidence>
<evidence type="ECO:0000259" key="6">
    <source>
        <dbReference type="PROSITE" id="PS51379"/>
    </source>
</evidence>
<name>A0A4U8Q0X2_9FIRM</name>
<dbReference type="PROSITE" id="PS51379">
    <property type="entry name" value="4FE4S_FER_2"/>
    <property type="match status" value="2"/>
</dbReference>
<keyword evidence="5" id="KW-0411">Iron-sulfur</keyword>
<dbReference type="GO" id="GO:0016491">
    <property type="term" value="F:oxidoreductase activity"/>
    <property type="evidence" value="ECO:0007669"/>
    <property type="project" value="UniProtKB-KW"/>
</dbReference>
<dbReference type="PANTHER" id="PTHR43673">
    <property type="entry name" value="NAD(P)H NITROREDUCTASE YDGI-RELATED"/>
    <property type="match status" value="1"/>
</dbReference>
<dbReference type="Gene3D" id="3.40.109.10">
    <property type="entry name" value="NADH Oxidase"/>
    <property type="match status" value="1"/>
</dbReference>
<protein>
    <submittedName>
        <fullName evidence="7">Ferredoxin</fullName>
    </submittedName>
</protein>
<dbReference type="InterPro" id="IPR017896">
    <property type="entry name" value="4Fe4S_Fe-S-bd"/>
</dbReference>
<evidence type="ECO:0000256" key="5">
    <source>
        <dbReference type="ARBA" id="ARBA00023014"/>
    </source>
</evidence>
<dbReference type="SUPFAM" id="SSF55469">
    <property type="entry name" value="FMN-dependent nitroreductase-like"/>
    <property type="match status" value="1"/>
</dbReference>
<dbReference type="STRING" id="180332.GCA_000797495_02058"/>